<accession>A0ABP1GD20</accession>
<comment type="caution">
    <text evidence="6">The sequence shown here is derived from an EMBL/GenBank/DDBJ whole genome shotgun (WGS) entry which is preliminary data.</text>
</comment>
<dbReference type="InterPro" id="IPR002068">
    <property type="entry name" value="A-crystallin/Hsp20_dom"/>
</dbReference>
<name>A0ABP1GD20_9CHLO</name>
<dbReference type="Proteomes" id="UP001497392">
    <property type="component" value="Unassembled WGS sequence"/>
</dbReference>
<proteinExistence type="inferred from homology"/>
<sequence>MAMAATISTASPTLLHRGGVASTSSRCRAQTSPATCMFRAPSVRIYSTPTNAGHSARREQSRRPRAGSCGTYGPFTWSSGGYAPGNTQAWEAMLRMWGINPESQRWQEMMRDFKRGESVFNQAAGDFTSAVILPVDIEDVGDAYNFVADVPGLEKGDIKIQVNQEERQLTLSGERRRAKASAEEGNEDSSKQNPRRSERRFGKFERKFKLPEDADTDAVTARVEKGVLTVMIRKSEAAANNLRDVQID</sequence>
<keyword evidence="7" id="KW-1185">Reference proteome</keyword>
<feature type="region of interest" description="Disordered" evidence="4">
    <location>
        <begin position="169"/>
        <end position="206"/>
    </location>
</feature>
<dbReference type="SUPFAM" id="SSF49764">
    <property type="entry name" value="HSP20-like chaperones"/>
    <property type="match status" value="1"/>
</dbReference>
<dbReference type="PANTHER" id="PTHR11527">
    <property type="entry name" value="HEAT-SHOCK PROTEIN 20 FAMILY MEMBER"/>
    <property type="match status" value="1"/>
</dbReference>
<keyword evidence="1" id="KW-0346">Stress response</keyword>
<comment type="similarity">
    <text evidence="2 3">Belongs to the small heat shock protein (HSP20) family.</text>
</comment>
<evidence type="ECO:0000313" key="6">
    <source>
        <dbReference type="EMBL" id="CAL5228083.1"/>
    </source>
</evidence>
<gene>
    <name evidence="6" type="primary">g11151</name>
    <name evidence="6" type="ORF">VP750_LOCUS9989</name>
</gene>
<evidence type="ECO:0000259" key="5">
    <source>
        <dbReference type="PROSITE" id="PS01031"/>
    </source>
</evidence>
<protein>
    <submittedName>
        <fullName evidence="6">G11151 protein</fullName>
    </submittedName>
</protein>
<dbReference type="CDD" id="cd06464">
    <property type="entry name" value="ACD_sHsps-like"/>
    <property type="match status" value="1"/>
</dbReference>
<dbReference type="InterPro" id="IPR008978">
    <property type="entry name" value="HSP20-like_chaperone"/>
</dbReference>
<organism evidence="6 7">
    <name type="scientific">Coccomyxa viridis</name>
    <dbReference type="NCBI Taxonomy" id="1274662"/>
    <lineage>
        <taxon>Eukaryota</taxon>
        <taxon>Viridiplantae</taxon>
        <taxon>Chlorophyta</taxon>
        <taxon>core chlorophytes</taxon>
        <taxon>Trebouxiophyceae</taxon>
        <taxon>Trebouxiophyceae incertae sedis</taxon>
        <taxon>Coccomyxaceae</taxon>
        <taxon>Coccomyxa</taxon>
    </lineage>
</organism>
<feature type="compositionally biased region" description="Basic and acidic residues" evidence="4">
    <location>
        <begin position="195"/>
        <end position="206"/>
    </location>
</feature>
<evidence type="ECO:0000256" key="1">
    <source>
        <dbReference type="ARBA" id="ARBA00023016"/>
    </source>
</evidence>
<dbReference type="Pfam" id="PF00011">
    <property type="entry name" value="HSP20"/>
    <property type="match status" value="1"/>
</dbReference>
<evidence type="ECO:0000313" key="7">
    <source>
        <dbReference type="Proteomes" id="UP001497392"/>
    </source>
</evidence>
<reference evidence="6 7" key="1">
    <citation type="submission" date="2024-06" db="EMBL/GenBank/DDBJ databases">
        <authorList>
            <person name="Kraege A."/>
            <person name="Thomma B."/>
        </authorList>
    </citation>
    <scope>NUCLEOTIDE SEQUENCE [LARGE SCALE GENOMIC DNA]</scope>
</reference>
<dbReference type="InterPro" id="IPR031107">
    <property type="entry name" value="Small_HSP"/>
</dbReference>
<dbReference type="Gene3D" id="2.60.40.790">
    <property type="match status" value="1"/>
</dbReference>
<dbReference type="EMBL" id="CAXHTA020000018">
    <property type="protein sequence ID" value="CAL5228083.1"/>
    <property type="molecule type" value="Genomic_DNA"/>
</dbReference>
<evidence type="ECO:0000256" key="3">
    <source>
        <dbReference type="RuleBase" id="RU003616"/>
    </source>
</evidence>
<feature type="region of interest" description="Disordered" evidence="4">
    <location>
        <begin position="48"/>
        <end position="69"/>
    </location>
</feature>
<evidence type="ECO:0000256" key="2">
    <source>
        <dbReference type="PROSITE-ProRule" id="PRU00285"/>
    </source>
</evidence>
<dbReference type="PROSITE" id="PS01031">
    <property type="entry name" value="SHSP"/>
    <property type="match status" value="1"/>
</dbReference>
<evidence type="ECO:0000256" key="4">
    <source>
        <dbReference type="SAM" id="MobiDB-lite"/>
    </source>
</evidence>
<feature type="domain" description="SHSP" evidence="5">
    <location>
        <begin position="126"/>
        <end position="248"/>
    </location>
</feature>